<dbReference type="GO" id="GO:0005829">
    <property type="term" value="C:cytosol"/>
    <property type="evidence" value="ECO:0007669"/>
    <property type="project" value="UniProtKB-ARBA"/>
</dbReference>
<evidence type="ECO:0000256" key="1">
    <source>
        <dbReference type="ARBA" id="ARBA00023002"/>
    </source>
</evidence>
<evidence type="ECO:0000259" key="2">
    <source>
        <dbReference type="Pfam" id="PF00248"/>
    </source>
</evidence>
<dbReference type="SUPFAM" id="SSF51430">
    <property type="entry name" value="NAD(P)-linked oxidoreductase"/>
    <property type="match status" value="1"/>
</dbReference>
<reference evidence="3 4" key="1">
    <citation type="submission" date="2019-02" db="EMBL/GenBank/DDBJ databases">
        <title>Deep-cultivation of Planctomycetes and their phenomic and genomic characterization uncovers novel biology.</title>
        <authorList>
            <person name="Wiegand S."/>
            <person name="Jogler M."/>
            <person name="Boedeker C."/>
            <person name="Pinto D."/>
            <person name="Vollmers J."/>
            <person name="Rivas-Marin E."/>
            <person name="Kohn T."/>
            <person name="Peeters S.H."/>
            <person name="Heuer A."/>
            <person name="Rast P."/>
            <person name="Oberbeckmann S."/>
            <person name="Bunk B."/>
            <person name="Jeske O."/>
            <person name="Meyerdierks A."/>
            <person name="Storesund J.E."/>
            <person name="Kallscheuer N."/>
            <person name="Luecker S."/>
            <person name="Lage O.M."/>
            <person name="Pohl T."/>
            <person name="Merkel B.J."/>
            <person name="Hornburger P."/>
            <person name="Mueller R.-W."/>
            <person name="Bruemmer F."/>
            <person name="Labrenz M."/>
            <person name="Spormann A.M."/>
            <person name="Op den Camp H."/>
            <person name="Overmann J."/>
            <person name="Amann R."/>
            <person name="Jetten M.S.M."/>
            <person name="Mascher T."/>
            <person name="Medema M.H."/>
            <person name="Devos D.P."/>
            <person name="Kaster A.-K."/>
            <person name="Ovreas L."/>
            <person name="Rohde M."/>
            <person name="Galperin M.Y."/>
            <person name="Jogler C."/>
        </authorList>
    </citation>
    <scope>NUCLEOTIDE SEQUENCE [LARGE SCALE GENOMIC DNA]</scope>
    <source>
        <strain evidence="3 4">Pan44</strain>
    </source>
</reference>
<dbReference type="FunCoup" id="A0A517SDN0">
    <property type="interactions" value="447"/>
</dbReference>
<dbReference type="InterPro" id="IPR036812">
    <property type="entry name" value="NAD(P)_OxRdtase_dom_sf"/>
</dbReference>
<sequence>MQLRSLGTTGFNIAPLALGGNVFGWTADEPTSFAILDRFVEAGFNLVDTADVYSKWAPGHQGGESEIVLGKWFRQGGKREKIVLATKVGMELGPDRKGLSKRWITRSVEDSLRRLQTDVIDLYQSHLDDESTPLEETLAAYDGLIKAGKVRAIGASNYSAARLTTALEVSRKHNLPAYGCLQPLYNLYDRAVFEAELRDACLTNGVGVIPYFSLGAGFLTGKYRSEADLQGRARGKKVAEYLNERGLRILKALDAEAARMNAEPAQVALAWLIHRPGVTAPIVSATSTGQLDAVLKSASLKLDAEAIGNLDRASDESGSTGRRD</sequence>
<protein>
    <submittedName>
        <fullName evidence="3">General stress protein 69</fullName>
        <ecNumber evidence="3">1.1.1.-</ecNumber>
    </submittedName>
</protein>
<dbReference type="InParanoid" id="A0A517SDN0"/>
<dbReference type="InterPro" id="IPR050523">
    <property type="entry name" value="AKR_Detox_Biosynth"/>
</dbReference>
<dbReference type="EMBL" id="CP036271">
    <property type="protein sequence ID" value="QDT54230.1"/>
    <property type="molecule type" value="Genomic_DNA"/>
</dbReference>
<gene>
    <name evidence="3" type="primary">yhdN_3</name>
    <name evidence="3" type="ORF">Pan44_22580</name>
</gene>
<dbReference type="RefSeq" id="WP_145030091.1">
    <property type="nucleotide sequence ID" value="NZ_CP036271.1"/>
</dbReference>
<accession>A0A517SDN0</accession>
<dbReference type="KEGG" id="ccos:Pan44_22580"/>
<name>A0A517SDN0_9PLAN</name>
<dbReference type="PANTHER" id="PTHR43364:SF6">
    <property type="entry name" value="OXIDOREDUCTASE-RELATED"/>
    <property type="match status" value="1"/>
</dbReference>
<dbReference type="Gene3D" id="3.20.20.100">
    <property type="entry name" value="NADP-dependent oxidoreductase domain"/>
    <property type="match status" value="1"/>
</dbReference>
<keyword evidence="4" id="KW-1185">Reference proteome</keyword>
<proteinExistence type="predicted"/>
<dbReference type="AlphaFoldDB" id="A0A517SDN0"/>
<dbReference type="PANTHER" id="PTHR43364">
    <property type="entry name" value="NADH-SPECIFIC METHYLGLYOXAL REDUCTASE-RELATED"/>
    <property type="match status" value="1"/>
</dbReference>
<evidence type="ECO:0000313" key="4">
    <source>
        <dbReference type="Proteomes" id="UP000315700"/>
    </source>
</evidence>
<evidence type="ECO:0000313" key="3">
    <source>
        <dbReference type="EMBL" id="QDT54230.1"/>
    </source>
</evidence>
<dbReference type="InterPro" id="IPR023210">
    <property type="entry name" value="NADP_OxRdtase_dom"/>
</dbReference>
<dbReference type="CDD" id="cd19081">
    <property type="entry name" value="AKR_AKR9C1"/>
    <property type="match status" value="1"/>
</dbReference>
<feature type="domain" description="NADP-dependent oxidoreductase" evidence="2">
    <location>
        <begin position="15"/>
        <end position="313"/>
    </location>
</feature>
<keyword evidence="1 3" id="KW-0560">Oxidoreductase</keyword>
<dbReference type="GO" id="GO:0016491">
    <property type="term" value="F:oxidoreductase activity"/>
    <property type="evidence" value="ECO:0007669"/>
    <property type="project" value="UniProtKB-KW"/>
</dbReference>
<dbReference type="Pfam" id="PF00248">
    <property type="entry name" value="Aldo_ket_red"/>
    <property type="match status" value="1"/>
</dbReference>
<dbReference type="OrthoDB" id="9773828at2"/>
<dbReference type="FunFam" id="3.20.20.100:FF:000004">
    <property type="entry name" value="Oxidoreductase, aldo/keto reductase"/>
    <property type="match status" value="1"/>
</dbReference>
<organism evidence="3 4">
    <name type="scientific">Caulifigura coniformis</name>
    <dbReference type="NCBI Taxonomy" id="2527983"/>
    <lineage>
        <taxon>Bacteria</taxon>
        <taxon>Pseudomonadati</taxon>
        <taxon>Planctomycetota</taxon>
        <taxon>Planctomycetia</taxon>
        <taxon>Planctomycetales</taxon>
        <taxon>Planctomycetaceae</taxon>
        <taxon>Caulifigura</taxon>
    </lineage>
</organism>
<dbReference type="Proteomes" id="UP000315700">
    <property type="component" value="Chromosome"/>
</dbReference>
<dbReference type="EC" id="1.1.1.-" evidence="3"/>